<feature type="binding site" evidence="7">
    <location>
        <begin position="675"/>
        <end position="679"/>
    </location>
    <ligand>
        <name>ATP</name>
        <dbReference type="ChEBI" id="CHEBI:30616"/>
    </ligand>
</feature>
<dbReference type="PANTHER" id="PTHR11547:SF38">
    <property type="entry name" value="ARGININE KINASE 1-RELATED"/>
    <property type="match status" value="1"/>
</dbReference>
<accession>A0A1Q9CDQ6</accession>
<comment type="caution">
    <text evidence="7">Lacks conserved residue(s) required for the propagation of feature annotation.</text>
</comment>
<dbReference type="Gene3D" id="3.30.590.10">
    <property type="entry name" value="Glutamine synthetase/guanido kinase, catalytic domain"/>
    <property type="match status" value="2"/>
</dbReference>
<evidence type="ECO:0000256" key="3">
    <source>
        <dbReference type="ARBA" id="ARBA00022741"/>
    </source>
</evidence>
<dbReference type="AlphaFoldDB" id="A0A1Q9CDQ6"/>
<dbReference type="InterPro" id="IPR022413">
    <property type="entry name" value="ATP-guanido_PTrfase_N"/>
</dbReference>
<dbReference type="Gene3D" id="1.10.135.10">
    <property type="entry name" value="ATP:guanido phosphotransferase, N-terminal domain"/>
    <property type="match status" value="2"/>
</dbReference>
<keyword evidence="8" id="KW-0732">Signal</keyword>
<evidence type="ECO:0000259" key="9">
    <source>
        <dbReference type="PROSITE" id="PS51509"/>
    </source>
</evidence>
<feature type="binding site" evidence="7">
    <location>
        <begin position="507"/>
        <end position="511"/>
    </location>
    <ligand>
        <name>ATP</name>
        <dbReference type="ChEBI" id="CHEBI:30616"/>
    </ligand>
</feature>
<dbReference type="GO" id="GO:0004111">
    <property type="term" value="F:creatine kinase activity"/>
    <property type="evidence" value="ECO:0007669"/>
    <property type="project" value="InterPro"/>
</dbReference>
<comment type="caution">
    <text evidence="11">The sequence shown here is derived from an EMBL/GenBank/DDBJ whole genome shotgun (WGS) entry which is preliminary data.</text>
</comment>
<dbReference type="PANTHER" id="PTHR11547">
    <property type="entry name" value="ARGININE OR CREATINE KINASE"/>
    <property type="match status" value="1"/>
</dbReference>
<feature type="binding site" evidence="7">
    <location>
        <position position="1004"/>
    </location>
    <ligand>
        <name>ATP</name>
        <dbReference type="ChEBI" id="CHEBI:30616"/>
    </ligand>
</feature>
<feature type="domain" description="Phosphagen kinase C-terminal" evidence="10">
    <location>
        <begin position="879"/>
        <end position="1087"/>
    </location>
</feature>
<dbReference type="GO" id="GO:0005615">
    <property type="term" value="C:extracellular space"/>
    <property type="evidence" value="ECO:0007669"/>
    <property type="project" value="TreeGrafter"/>
</dbReference>
<dbReference type="OrthoDB" id="430219at2759"/>
<dbReference type="EMBL" id="LSRX01001314">
    <property type="protein sequence ID" value="OLP81074.1"/>
    <property type="molecule type" value="Genomic_DNA"/>
</dbReference>
<dbReference type="SUPFAM" id="SSF47391">
    <property type="entry name" value="Dimerization-anchoring domain of cAMP-dependent PK regulatory subunit"/>
    <property type="match status" value="1"/>
</dbReference>
<keyword evidence="11" id="KW-0969">Cilium</keyword>
<gene>
    <name evidence="11" type="ORF">AK812_SmicGene38426</name>
</gene>
<feature type="binding site" evidence="7">
    <location>
        <begin position="703"/>
        <end position="708"/>
    </location>
    <ligand>
        <name>ATP</name>
        <dbReference type="ChEBI" id="CHEBI:30616"/>
    </ligand>
</feature>
<feature type="signal peptide" evidence="8">
    <location>
        <begin position="1"/>
        <end position="20"/>
    </location>
</feature>
<dbReference type="Pfam" id="PF00217">
    <property type="entry name" value="ATP-gua_Ptrans"/>
    <property type="match status" value="2"/>
</dbReference>
<evidence type="ECO:0000259" key="10">
    <source>
        <dbReference type="PROSITE" id="PS51510"/>
    </source>
</evidence>
<name>A0A1Q9CDQ6_SYMMI</name>
<evidence type="ECO:0000313" key="12">
    <source>
        <dbReference type="Proteomes" id="UP000186817"/>
    </source>
</evidence>
<dbReference type="Proteomes" id="UP000186817">
    <property type="component" value="Unassembled WGS sequence"/>
</dbReference>
<feature type="domain" description="Phosphagen kinase N-terminal" evidence="9">
    <location>
        <begin position="770"/>
        <end position="859"/>
    </location>
</feature>
<keyword evidence="4 7" id="KW-0418">Kinase</keyword>
<dbReference type="PROSITE" id="PS51510">
    <property type="entry name" value="PHOSPHAGEN_KINASE_C"/>
    <property type="match status" value="2"/>
</dbReference>
<evidence type="ECO:0000256" key="5">
    <source>
        <dbReference type="ARBA" id="ARBA00022840"/>
    </source>
</evidence>
<dbReference type="InterPro" id="IPR000749">
    <property type="entry name" value="ATP-guanido_PTrfase"/>
</dbReference>
<feature type="domain" description="Phosphagen kinase C-terminal" evidence="10">
    <location>
        <begin position="504"/>
        <end position="747"/>
    </location>
</feature>
<feature type="chain" id="PRO_5013203552" evidence="8">
    <location>
        <begin position="21"/>
        <end position="1144"/>
    </location>
</feature>
<dbReference type="Pfam" id="PF02807">
    <property type="entry name" value="ATP-gua_PtransN"/>
    <property type="match status" value="1"/>
</dbReference>
<reference evidence="11 12" key="1">
    <citation type="submission" date="2016-02" db="EMBL/GenBank/DDBJ databases">
        <title>Genome analysis of coral dinoflagellate symbionts highlights evolutionary adaptations to a symbiotic lifestyle.</title>
        <authorList>
            <person name="Aranda M."/>
            <person name="Li Y."/>
            <person name="Liew Y.J."/>
            <person name="Baumgarten S."/>
            <person name="Simakov O."/>
            <person name="Wilson M."/>
            <person name="Piel J."/>
            <person name="Ashoor H."/>
            <person name="Bougouffa S."/>
            <person name="Bajic V.B."/>
            <person name="Ryu T."/>
            <person name="Ravasi T."/>
            <person name="Bayer T."/>
            <person name="Micklem G."/>
            <person name="Kim H."/>
            <person name="Bhak J."/>
            <person name="Lajeunesse T.C."/>
            <person name="Voolstra C.R."/>
        </authorList>
    </citation>
    <scope>NUCLEOTIDE SEQUENCE [LARGE SCALE GENOMIC DNA]</scope>
    <source>
        <strain evidence="11 12">CCMP2467</strain>
    </source>
</reference>
<comment type="similarity">
    <text evidence="1 6">Belongs to the ATP:guanido phosphotransferase family.</text>
</comment>
<organism evidence="11 12">
    <name type="scientific">Symbiodinium microadriaticum</name>
    <name type="common">Dinoflagellate</name>
    <name type="synonym">Zooxanthella microadriatica</name>
    <dbReference type="NCBI Taxonomy" id="2951"/>
    <lineage>
        <taxon>Eukaryota</taxon>
        <taxon>Sar</taxon>
        <taxon>Alveolata</taxon>
        <taxon>Dinophyceae</taxon>
        <taxon>Suessiales</taxon>
        <taxon>Symbiodiniaceae</taxon>
        <taxon>Symbiodinium</taxon>
    </lineage>
</organism>
<evidence type="ECO:0000313" key="11">
    <source>
        <dbReference type="EMBL" id="OLP81074.1"/>
    </source>
</evidence>
<evidence type="ECO:0000256" key="1">
    <source>
        <dbReference type="ARBA" id="ARBA00006798"/>
    </source>
</evidence>
<evidence type="ECO:0000256" key="4">
    <source>
        <dbReference type="ARBA" id="ARBA00022777"/>
    </source>
</evidence>
<protein>
    <submittedName>
        <fullName evidence="11">Creatine kinase, flagellar</fullName>
    </submittedName>
</protein>
<feature type="domain" description="Phosphagen kinase N-terminal" evidence="9">
    <location>
        <begin position="384"/>
        <end position="472"/>
    </location>
</feature>
<dbReference type="CDD" id="cd22961">
    <property type="entry name" value="DD_TEX55-like"/>
    <property type="match status" value="1"/>
</dbReference>
<keyword evidence="11" id="KW-0282">Flagellum</keyword>
<dbReference type="InterPro" id="IPR014746">
    <property type="entry name" value="Gln_synth/guanido_kin_cat_dom"/>
</dbReference>
<keyword evidence="5 7" id="KW-0067">ATP-binding</keyword>
<dbReference type="PROSITE" id="PS51509">
    <property type="entry name" value="PHOSPHAGEN_KINASE_N"/>
    <property type="match status" value="2"/>
</dbReference>
<keyword evidence="12" id="KW-1185">Reference proteome</keyword>
<keyword evidence="11" id="KW-0966">Cell projection</keyword>
<dbReference type="GO" id="GO:0046314">
    <property type="term" value="P:phosphocreatine biosynthetic process"/>
    <property type="evidence" value="ECO:0007669"/>
    <property type="project" value="InterPro"/>
</dbReference>
<keyword evidence="3 7" id="KW-0547">Nucleotide-binding</keyword>
<keyword evidence="2 7" id="KW-0808">Transferase</keyword>
<evidence type="ECO:0000256" key="2">
    <source>
        <dbReference type="ARBA" id="ARBA00022679"/>
    </source>
</evidence>
<feature type="binding site" evidence="7">
    <location>
        <begin position="882"/>
        <end position="886"/>
    </location>
    <ligand>
        <name>ATP</name>
        <dbReference type="ChEBI" id="CHEBI:30616"/>
    </ligand>
</feature>
<feature type="binding site" evidence="7">
    <location>
        <position position="619"/>
    </location>
    <ligand>
        <name>ATP</name>
        <dbReference type="ChEBI" id="CHEBI:30616"/>
    </ligand>
</feature>
<dbReference type="InterPro" id="IPR022414">
    <property type="entry name" value="ATP-guanido_PTrfase_cat"/>
</dbReference>
<dbReference type="SUPFAM" id="SSF48034">
    <property type="entry name" value="Guanido kinase N-terminal domain"/>
    <property type="match status" value="2"/>
</dbReference>
<sequence length="1144" mass="125319">MAAQRRGGGLLWAALLSGLALNVLDLRRPAFLAVETHQKPVQSRRSFAWAVGAGLLSEPAWAEEEAAPKKKKERPPETLIAEGLESKAIPLNGRWSIVFGKKIAGKPVYKKDGESYFLMTNDCGQLQIDTEKKATCDGSIGIQKESGWVIDGKAAANFKVRPETKEDANKSQGISASKLNEIVSEDLAKFERQSSVNTFRGTMDDDDEVLEVDDLPANTFLSLRYGDIRKQAPFRAGESFAFPPSGKQPKAFTVDVFQKVASSQVSLAGISALGGSLNNVEIETLDIGSAPLKASFEASLRSFDHQEKSGASRGRNAAERAKQYMEQRGVQHFLQEMFTQLLERKPEDYLGFLADFIEQKQDEADHADRNEIDFSSEPGLGENPLPGFAAFPLPDLGKHNSIATEVLRAQPEIEQLADLRTSMGVSLAQCIKPGVDCPGHPMVKVAGAFAGDAECYSMFHQFFDPLVASLSLKGSVRSGDGATHPLDGDVSKISSDQIDPSGSYVVYAVLEARRNVEGIRMPVSCSKEERREVEKLLSSARLRGTYLPLAGSKSWPKRLGGMAAFQEERLRKVGMLLTEPDSKLKLAAGFGRHWPDARGVMVCDAPGVFVWCNEEDHYRFFARQEGSEIKELYERMAKTMSAVSEAATMAGRAFASSSKLGWLTTCPSRVGAALRVTLTLRIPLLAKAVELPALCECLHLHCDSSSSAISGNLWQIHSLSSLGVSEVEVMNEMIQGCKLLVGLEQRLERKEPIFDALPGLGRELPFSPLPCQGPCPEAMPDLAGCRSLVAASLRVNPKLYLQYRSLATSSGTHLGVCLRPAFDRDVGRQKTASGLVAGDEECLDTFRDLFVAVHGQLQALQASWEPPRGSWTSVELTSSCQWVKIEMRRNVSGLRFAPSCSTDERREVERLLVRCMENQKAVTGQYYPLAFSQSYPLMPNGINQQEERHLVRLGKLFPAPHALGELSSGVGREWPDARGAFLSDGTADDGCETLAWVNQADHLRLRCFVPGGDMQLAYRKVQGMADNIETELNSLCSRGFSRHAKFGYVTVDSLHLGSGMQLTAAMQLPELSQLEDFPKLCARLKLTQTWHDDGYELSSYPAPELKAEDLLARTLQSLRILAGLDQSLADGQNVQPDLEALGVI</sequence>
<evidence type="ECO:0000256" key="6">
    <source>
        <dbReference type="PROSITE-ProRule" id="PRU00842"/>
    </source>
</evidence>
<evidence type="ECO:0000256" key="8">
    <source>
        <dbReference type="SAM" id="SignalP"/>
    </source>
</evidence>
<feature type="binding site" evidence="7">
    <location>
        <begin position="1061"/>
        <end position="1065"/>
    </location>
    <ligand>
        <name>ATP</name>
        <dbReference type="ChEBI" id="CHEBI:30616"/>
    </ligand>
</feature>
<dbReference type="InterPro" id="IPR036802">
    <property type="entry name" value="ATP-guanido_PTrfase_N_sf"/>
</dbReference>
<evidence type="ECO:0000256" key="7">
    <source>
        <dbReference type="PROSITE-ProRule" id="PRU00843"/>
    </source>
</evidence>
<dbReference type="SUPFAM" id="SSF55931">
    <property type="entry name" value="Glutamine synthetase/guanido kinase"/>
    <property type="match status" value="2"/>
</dbReference>
<dbReference type="GO" id="GO:0005524">
    <property type="term" value="F:ATP binding"/>
    <property type="evidence" value="ECO:0007669"/>
    <property type="project" value="UniProtKB-UniRule"/>
</dbReference>
<proteinExistence type="inferred from homology"/>